<evidence type="ECO:0000256" key="1">
    <source>
        <dbReference type="SAM" id="SignalP"/>
    </source>
</evidence>
<dbReference type="Proteomes" id="UP000199513">
    <property type="component" value="Unassembled WGS sequence"/>
</dbReference>
<dbReference type="EMBL" id="FONY01000021">
    <property type="protein sequence ID" value="SFF23695.1"/>
    <property type="molecule type" value="Genomic_DNA"/>
</dbReference>
<proteinExistence type="predicted"/>
<evidence type="ECO:0000313" key="3">
    <source>
        <dbReference type="Proteomes" id="UP000199513"/>
    </source>
</evidence>
<feature type="signal peptide" evidence="1">
    <location>
        <begin position="1"/>
        <end position="22"/>
    </location>
</feature>
<name>A0A1I2H0U4_9BACT</name>
<gene>
    <name evidence="2" type="ORF">SAMN04488541_102150</name>
</gene>
<organism evidence="2 3">
    <name type="scientific">Thermoflexibacter ruber</name>
    <dbReference type="NCBI Taxonomy" id="1003"/>
    <lineage>
        <taxon>Bacteria</taxon>
        <taxon>Pseudomonadati</taxon>
        <taxon>Bacteroidota</taxon>
        <taxon>Cytophagia</taxon>
        <taxon>Cytophagales</taxon>
        <taxon>Thermoflexibacteraceae</taxon>
        <taxon>Thermoflexibacter</taxon>
    </lineage>
</organism>
<keyword evidence="3" id="KW-1185">Reference proteome</keyword>
<evidence type="ECO:0008006" key="4">
    <source>
        <dbReference type="Google" id="ProtNLM"/>
    </source>
</evidence>
<dbReference type="RefSeq" id="WP_091545839.1">
    <property type="nucleotide sequence ID" value="NZ_FONY01000021.1"/>
</dbReference>
<feature type="chain" id="PRO_5011623936" description="Outer membrane protein beta-barrel domain-containing protein" evidence="1">
    <location>
        <begin position="23"/>
        <end position="228"/>
    </location>
</feature>
<keyword evidence="1" id="KW-0732">Signal</keyword>
<protein>
    <recommendedName>
        <fullName evidence="4">Outer membrane protein beta-barrel domain-containing protein</fullName>
    </recommendedName>
</protein>
<reference evidence="2 3" key="1">
    <citation type="submission" date="2016-10" db="EMBL/GenBank/DDBJ databases">
        <authorList>
            <person name="de Groot N.N."/>
        </authorList>
    </citation>
    <scope>NUCLEOTIDE SEQUENCE [LARGE SCALE GENOMIC DNA]</scope>
    <source>
        <strain>GEY</strain>
        <strain evidence="3">DSM 9560</strain>
    </source>
</reference>
<dbReference type="AlphaFoldDB" id="A0A1I2H0U4"/>
<accession>A0A1I2H0U4</accession>
<sequence>MKKIACLLIAIFSFFAIQLIFAQQSYAQFFSVGGGIANSRYFGKRADYPLQTPKDYPHTFGLKLRGSYGGFGDRKNALNASFTYFFPTKSIDLQYGGATLRGKAMELEINYLRYLRGRYIDDALNVYAIGGFSGTINTLDYNVPAPELIIPGEQKYFKDETTLFGYFNIGIGAEYPVGELYVFLEGKAAIHLNAYVSNTTIWQNNLMYWGGGTFGVRYPLLPKRPRNR</sequence>
<evidence type="ECO:0000313" key="2">
    <source>
        <dbReference type="EMBL" id="SFF23695.1"/>
    </source>
</evidence>